<dbReference type="PROSITE" id="PS51782">
    <property type="entry name" value="LYSM"/>
    <property type="match status" value="1"/>
</dbReference>
<gene>
    <name evidence="2" type="ORF">DI536_16285</name>
</gene>
<protein>
    <recommendedName>
        <fullName evidence="1">LysM domain-containing protein</fullName>
    </recommendedName>
</protein>
<dbReference type="Pfam" id="PF01476">
    <property type="entry name" value="LysM"/>
    <property type="match status" value="1"/>
</dbReference>
<proteinExistence type="predicted"/>
<evidence type="ECO:0000259" key="1">
    <source>
        <dbReference type="PROSITE" id="PS51782"/>
    </source>
</evidence>
<dbReference type="EMBL" id="QFQP01000013">
    <property type="protein sequence ID" value="PZR11891.1"/>
    <property type="molecule type" value="Genomic_DNA"/>
</dbReference>
<organism evidence="2 3">
    <name type="scientific">Archangium gephyra</name>
    <dbReference type="NCBI Taxonomy" id="48"/>
    <lineage>
        <taxon>Bacteria</taxon>
        <taxon>Pseudomonadati</taxon>
        <taxon>Myxococcota</taxon>
        <taxon>Myxococcia</taxon>
        <taxon>Myxococcales</taxon>
        <taxon>Cystobacterineae</taxon>
        <taxon>Archangiaceae</taxon>
        <taxon>Archangium</taxon>
    </lineage>
</organism>
<sequence>MTALWAVAVLFMTAEERPASYTVQPGDTCQLVTERFWGKGARVEELHRWNLLGQTPHTLVPGQVLRLRAPDPKSPDATLTFLKPSVRARTSDTWQPAKLGMGLFRLDEVNTLKRASAELTLRDESQLLLDENALVVIYGEPNAQKVSRGPAVIEGEVRMALTAARGVELPGGGTVNTVKADGVVAVDGARTGRVSIFDGDVVVESAKVAVKLKRDEGTVVRAGAAPLPPRPLPQPPEPQVAALIIAGRDGLASIEVKWPAVANAQRYRVQLANDGKFLDLVAVESTLDTNATLRNVVPGHYRLRVIAFDAEGLQGRASVVRQTDVVRIGAGVDGAAGVVSVRGGEAPVFAGPPGVALEAGVEQLPVGRHTVRVLDGDGGTIAPVAISIRPSAPVVRTEQGRLVLEFPTPIASVEGLTVRDSRGDVPFERRNDRSFWATRPVSGSTTVTWDGFDLLRFNR</sequence>
<accession>A0A2W5VNB8</accession>
<dbReference type="AlphaFoldDB" id="A0A2W5VNB8"/>
<evidence type="ECO:0000313" key="2">
    <source>
        <dbReference type="EMBL" id="PZR11891.1"/>
    </source>
</evidence>
<dbReference type="InterPro" id="IPR018392">
    <property type="entry name" value="LysM"/>
</dbReference>
<dbReference type="InterPro" id="IPR013783">
    <property type="entry name" value="Ig-like_fold"/>
</dbReference>
<evidence type="ECO:0000313" key="3">
    <source>
        <dbReference type="Proteomes" id="UP000249061"/>
    </source>
</evidence>
<dbReference type="Gene3D" id="3.10.350.10">
    <property type="entry name" value="LysM domain"/>
    <property type="match status" value="1"/>
</dbReference>
<feature type="domain" description="LysM" evidence="1">
    <location>
        <begin position="19"/>
        <end position="67"/>
    </location>
</feature>
<comment type="caution">
    <text evidence="2">The sequence shown here is derived from an EMBL/GenBank/DDBJ whole genome shotgun (WGS) entry which is preliminary data.</text>
</comment>
<dbReference type="SUPFAM" id="SSF54106">
    <property type="entry name" value="LysM domain"/>
    <property type="match status" value="1"/>
</dbReference>
<name>A0A2W5VNB8_9BACT</name>
<reference evidence="2 3" key="1">
    <citation type="submission" date="2017-08" db="EMBL/GenBank/DDBJ databases">
        <title>Infants hospitalized years apart are colonized by the same room-sourced microbial strains.</title>
        <authorList>
            <person name="Brooks B."/>
            <person name="Olm M.R."/>
            <person name="Firek B.A."/>
            <person name="Baker R."/>
            <person name="Thomas B.C."/>
            <person name="Morowitz M.J."/>
            <person name="Banfield J.F."/>
        </authorList>
    </citation>
    <scope>NUCLEOTIDE SEQUENCE [LARGE SCALE GENOMIC DNA]</scope>
    <source>
        <strain evidence="2">S2_003_000_R2_14</strain>
    </source>
</reference>
<dbReference type="InterPro" id="IPR036779">
    <property type="entry name" value="LysM_dom_sf"/>
</dbReference>
<dbReference type="CDD" id="cd00118">
    <property type="entry name" value="LysM"/>
    <property type="match status" value="1"/>
</dbReference>
<dbReference type="Gene3D" id="2.60.40.10">
    <property type="entry name" value="Immunoglobulins"/>
    <property type="match status" value="1"/>
</dbReference>
<dbReference type="Proteomes" id="UP000249061">
    <property type="component" value="Unassembled WGS sequence"/>
</dbReference>